<reference evidence="3 4" key="1">
    <citation type="submission" date="2017-12" db="EMBL/GenBank/DDBJ databases">
        <title>Chromulinavorax destructans is a abundant pathogen of dominant heterotrophic picoflagllates.</title>
        <authorList>
            <person name="Deeg C.M."/>
            <person name="Zimmer M."/>
            <person name="Suttle C.A."/>
        </authorList>
    </citation>
    <scope>NUCLEOTIDE SEQUENCE [LARGE SCALE GENOMIC DNA]</scope>
    <source>
        <strain evidence="3 4">SeV1</strain>
    </source>
</reference>
<feature type="chain" id="PRO_5016913676" evidence="2">
    <location>
        <begin position="24"/>
        <end position="499"/>
    </location>
</feature>
<evidence type="ECO:0000256" key="1">
    <source>
        <dbReference type="SAM" id="MobiDB-lite"/>
    </source>
</evidence>
<feature type="region of interest" description="Disordered" evidence="1">
    <location>
        <begin position="35"/>
        <end position="82"/>
    </location>
</feature>
<dbReference type="AlphaFoldDB" id="A0A345ZCA9"/>
<dbReference type="Proteomes" id="UP000254834">
    <property type="component" value="Chromosome"/>
</dbReference>
<keyword evidence="2" id="KW-0732">Signal</keyword>
<evidence type="ECO:0000313" key="4">
    <source>
        <dbReference type="Proteomes" id="UP000254834"/>
    </source>
</evidence>
<dbReference type="PROSITE" id="PS51257">
    <property type="entry name" value="PROKAR_LIPOPROTEIN"/>
    <property type="match status" value="1"/>
</dbReference>
<feature type="compositionally biased region" description="Basic and acidic residues" evidence="1">
    <location>
        <begin position="475"/>
        <end position="488"/>
    </location>
</feature>
<protein>
    <submittedName>
        <fullName evidence="3">Uncharacterized protein</fullName>
    </submittedName>
</protein>
<gene>
    <name evidence="3" type="ORF">C0J27_04260</name>
</gene>
<keyword evidence="4" id="KW-1185">Reference proteome</keyword>
<organism evidence="3 4">
    <name type="scientific">Candidatus Chromulinivorax destructor</name>
    <dbReference type="NCBI Taxonomy" id="2066483"/>
    <lineage>
        <taxon>Bacteria</taxon>
        <taxon>Candidatus Babelota</taxon>
        <taxon>Candidatus Babeliae</taxon>
        <taxon>Candidatus Babeliales</taxon>
        <taxon>Candidatus Chromulinivoraceae</taxon>
        <taxon>Candidatus Chromulinivorax</taxon>
    </lineage>
</organism>
<dbReference type="EMBL" id="CP025544">
    <property type="protein sequence ID" value="AXK60926.1"/>
    <property type="molecule type" value="Genomic_DNA"/>
</dbReference>
<feature type="compositionally biased region" description="Low complexity" evidence="1">
    <location>
        <begin position="445"/>
        <end position="457"/>
    </location>
</feature>
<proteinExistence type="predicted"/>
<feature type="signal peptide" evidence="2">
    <location>
        <begin position="1"/>
        <end position="23"/>
    </location>
</feature>
<name>A0A345ZCA9_9BACT</name>
<accession>A0A345ZCA9</accession>
<dbReference type="RefSeq" id="WP_115585941.1">
    <property type="nucleotide sequence ID" value="NZ_CP025544.1"/>
</dbReference>
<evidence type="ECO:0000313" key="3">
    <source>
        <dbReference type="EMBL" id="AXK60926.1"/>
    </source>
</evidence>
<sequence length="499" mass="54791">MKIKKIVMLMSVMIGFCSCHIDAAPVDGDVRMKSEDVQSGVHDVHNEVPKYEKSQSETEAKLNRDKKNEDKSLKSHDKKDESNVAKSIDLGDFSEQEGFVVDSGKDAVQDKALMQKMYEYVKSIFDQIGIALKDVMSSWSKMTPKQVDKLVSDIDAITTIDAIATSQSRFPGSKAKADAFLNASKKASQDINTLFELDNKIENMPEGPDKVQMQESIDTALAIVINDIANLVYFKPESVDISPVLADLPEEARDAVDKLVDWKSQEAAKKATYNSQEPGAFDRLLKEQQKTADEIASNHAHKLQLNKTIAAEKKVESDMKEKSNLFEQADTQVDFSAVSANAKPSSISGGDIGGRSDQPEVNVANESPKSAPKFLNDVVAKGQSGLKPVVKSVERPVSQSNLGKKLAERRTNIESDDVEKLDMEDELLNENLPSPKSVSKKTESKSSSPSQSLPSSPRGVDVSQVESGFNTGLLDKAKKNNIDLSVKEEDSDTTDDEWE</sequence>
<feature type="compositionally biased region" description="Acidic residues" evidence="1">
    <location>
        <begin position="489"/>
        <end position="499"/>
    </location>
</feature>
<dbReference type="KEGG" id="cdes:C0J27_04260"/>
<feature type="compositionally biased region" description="Basic and acidic residues" evidence="1">
    <location>
        <begin position="405"/>
        <end position="421"/>
    </location>
</feature>
<evidence type="ECO:0000256" key="2">
    <source>
        <dbReference type="SAM" id="SignalP"/>
    </source>
</evidence>
<feature type="region of interest" description="Disordered" evidence="1">
    <location>
        <begin position="340"/>
        <end position="499"/>
    </location>
</feature>